<dbReference type="Proteomes" id="UP000241074">
    <property type="component" value="Chromosome"/>
</dbReference>
<keyword evidence="2" id="KW-1185">Reference proteome</keyword>
<dbReference type="Gene3D" id="2.40.10.10">
    <property type="entry name" value="Trypsin-like serine proteases"/>
    <property type="match status" value="2"/>
</dbReference>
<evidence type="ECO:0000313" key="1">
    <source>
        <dbReference type="EMBL" id="AVP97946.1"/>
    </source>
</evidence>
<dbReference type="AlphaFoldDB" id="A0A2P1PSY1"/>
<protein>
    <submittedName>
        <fullName evidence="1">Uncharacterized protein</fullName>
    </submittedName>
</protein>
<dbReference type="KEGG" id="xba:C7S18_12365"/>
<reference evidence="1 2" key="2">
    <citation type="submission" date="2018-03" db="EMBL/GenBank/DDBJ databases">
        <authorList>
            <person name="Keele B.F."/>
        </authorList>
    </citation>
    <scope>NUCLEOTIDE SEQUENCE [LARGE SCALE GENOMIC DNA]</scope>
    <source>
        <strain evidence="1 2">D13</strain>
    </source>
</reference>
<accession>A0A2P1PSY1</accession>
<dbReference type="InterPro" id="IPR009003">
    <property type="entry name" value="Peptidase_S1_PA"/>
</dbReference>
<gene>
    <name evidence="1" type="ORF">C7S18_12365</name>
</gene>
<dbReference type="PANTHER" id="PTHR36234:SF5">
    <property type="entry name" value="LYSYL ENDOPEPTIDASE"/>
    <property type="match status" value="1"/>
</dbReference>
<reference evidence="1 2" key="1">
    <citation type="submission" date="2018-03" db="EMBL/GenBank/DDBJ databases">
        <title>Ahniella affigens gen. nov., sp. nov., a gammaproteobacterium isolated from sandy soil near a stream.</title>
        <authorList>
            <person name="Ko Y."/>
            <person name="Kim J.-H."/>
        </authorList>
    </citation>
    <scope>NUCLEOTIDE SEQUENCE [LARGE SCALE GENOMIC DNA]</scope>
    <source>
        <strain evidence="1 2">D13</strain>
    </source>
</reference>
<dbReference type="SUPFAM" id="SSF50494">
    <property type="entry name" value="Trypsin-like serine proteases"/>
    <property type="match status" value="1"/>
</dbReference>
<name>A0A2P1PSY1_9GAMM</name>
<organism evidence="1 2">
    <name type="scientific">Ahniella affigens</name>
    <dbReference type="NCBI Taxonomy" id="2021234"/>
    <lineage>
        <taxon>Bacteria</taxon>
        <taxon>Pseudomonadati</taxon>
        <taxon>Pseudomonadota</taxon>
        <taxon>Gammaproteobacteria</taxon>
        <taxon>Lysobacterales</taxon>
        <taxon>Rhodanobacteraceae</taxon>
        <taxon>Ahniella</taxon>
    </lineage>
</organism>
<dbReference type="InterPro" id="IPR043504">
    <property type="entry name" value="Peptidase_S1_PA_chymotrypsin"/>
</dbReference>
<dbReference type="PANTHER" id="PTHR36234">
    <property type="entry name" value="LYSYL ENDOPEPTIDASE"/>
    <property type="match status" value="1"/>
</dbReference>
<sequence length="1195" mass="126742">MLLPAGSSLAVADDSAPVLEAGSTGIVMPALDMAKAISEDALADSKGNPGGWRYALPFGVQVSPRTHGKWMRLPTGQMQWQYRVQAASAVHVNFGFTTYWLPEGAELRIEATDGTEKIRPFTAADNESHRQLWTPPIATQDVTLTLTAPPDRYQQVELVLSRINQGYRGFNFPGKVCKSGNCNTDVACLATEDTWNRERRAVAAIGTNGERFCTGSLVNNTANDRRMLLATATHCNINSGNAASVIAYWNFESATCRRPGSAASGQVNVGPTSNFLTGSRFLVSSPAFNNSIGPAGNKSDWTLIELDDPPNPGSNLFWAGWDRSGTTPTCAVPAVASSTTGLCASIHHPNGDEKRITFSEQNMATSDIGNARNVHWQVQWDSTPPVLPNIVGSGALPPSVTEPGSSGSPLYNANHRLVGVLSGGASFCGAPTSQLNDQYGKLSHAWDYLDTTTTRLRDYLDPTNSGAITLNGIDSGPGCVPMTANLSVTPTSPNVDESTRLNLSISGGTAPYTVAWDVDDDGTIDRVATAIGGTTSLAPHYVRATSTTIKATIRDSQACSTEVSRAINVAGPDIVATAGVPTQLCGDNDAALEPGERWAVPVNLQNSGGNDVDNGVFVFVPGDTGTGDSSELAQTADAFGYTRADNTGPLCRFQAIDMSAQPALSPVAATDTISPFDDGAVSNLSLGPNPFNYYGQNFTQLQMSTNGYLSTSQNDGGGSYANTCGFFPTGADNGYLQALQDDLVVQTGGAMRHAYFANCPRQADAGSAAQGCTVFEWRNVGQYVSSNSTPEGNAVFQAILYDQSFEIVYQYLTPSSDLGESATIGIQNTSASVRNLYSCGNPAATANRAVCFFHPTRQPNTTNLRIDGRPYATVTSLNSGNTLSAGIPFQVSSTAACGAPLKISYLGMADDTAFSARSNTILNTVVGNGGTCNVSNCPLTTTPKALPRSGLYQNLNRLGSGTAAFNIPRDGNPTQFASVWYTAKADRSPYWYTQGGNWNDLNTQVETDITETKQTGTNPFTVSRTRAGNGWVTYVDDSAEYVYFWNLNGTLVGEKQLRFVDETGFSGDSNRSGGWFNPTESGWGATVTDFRSGSSSIRGILAFLFDAAGEPRWMTGSTTNLAANAQVPATTAFTHCPVCPNFDDFSSTTVSTGTMQMNFTNSTNATFNSSLNFPGSIGGSWNRTNTPMILITPPF</sequence>
<evidence type="ECO:0000313" key="2">
    <source>
        <dbReference type="Proteomes" id="UP000241074"/>
    </source>
</evidence>
<dbReference type="EMBL" id="CP027860">
    <property type="protein sequence ID" value="AVP97946.1"/>
    <property type="molecule type" value="Genomic_DNA"/>
</dbReference>
<proteinExistence type="predicted"/>